<name>J9FR66_9ZZZZ</name>
<comment type="caution">
    <text evidence="2">The sequence shown here is derived from an EMBL/GenBank/DDBJ whole genome shotgun (WGS) entry which is preliminary data.</text>
</comment>
<keyword evidence="1" id="KW-1133">Transmembrane helix</keyword>
<evidence type="ECO:0000256" key="1">
    <source>
        <dbReference type="SAM" id="Phobius"/>
    </source>
</evidence>
<evidence type="ECO:0000313" key="2">
    <source>
        <dbReference type="EMBL" id="EJW89874.1"/>
    </source>
</evidence>
<dbReference type="AlphaFoldDB" id="J9FR66"/>
<reference evidence="2" key="1">
    <citation type="journal article" date="2012" name="PLoS ONE">
        <title>Gene sets for utilization of primary and secondary nutrition supplies in the distal gut of endangered iberian lynx.</title>
        <authorList>
            <person name="Alcaide M."/>
            <person name="Messina E."/>
            <person name="Richter M."/>
            <person name="Bargiela R."/>
            <person name="Peplies J."/>
            <person name="Huws S.A."/>
            <person name="Newbold C.J."/>
            <person name="Golyshin P.N."/>
            <person name="Simon M.A."/>
            <person name="Lopez G."/>
            <person name="Yakimov M.M."/>
            <person name="Ferrer M."/>
        </authorList>
    </citation>
    <scope>NUCLEOTIDE SEQUENCE</scope>
</reference>
<gene>
    <name evidence="2" type="ORF">EVA_22019</name>
</gene>
<organism evidence="2">
    <name type="scientific">gut metagenome</name>
    <dbReference type="NCBI Taxonomy" id="749906"/>
    <lineage>
        <taxon>unclassified sequences</taxon>
        <taxon>metagenomes</taxon>
        <taxon>organismal metagenomes</taxon>
    </lineage>
</organism>
<protein>
    <submittedName>
        <fullName evidence="2">Uncharacterized protein</fullName>
    </submittedName>
</protein>
<keyword evidence="1" id="KW-0812">Transmembrane</keyword>
<feature type="transmembrane region" description="Helical" evidence="1">
    <location>
        <begin position="49"/>
        <end position="72"/>
    </location>
</feature>
<keyword evidence="1" id="KW-0472">Membrane</keyword>
<accession>J9FR66</accession>
<proteinExistence type="predicted"/>
<dbReference type="EMBL" id="AMCI01009201">
    <property type="protein sequence ID" value="EJW89874.1"/>
    <property type="molecule type" value="Genomic_DNA"/>
</dbReference>
<sequence length="85" mass="9296">MNTKIDNFSEMESVLSVKNDMNDGIVTLFGRFGLGNQLRHLSLEKVSGLSAATLIISLCLFRINGVSIFGAYRARFKGLLDAGKN</sequence>
<feature type="non-terminal residue" evidence="2">
    <location>
        <position position="85"/>
    </location>
</feature>